<evidence type="ECO:0000313" key="1">
    <source>
        <dbReference type="EMBL" id="UTX43053.1"/>
    </source>
</evidence>
<reference evidence="1" key="1">
    <citation type="submission" date="2021-05" db="EMBL/GenBank/DDBJ databases">
        <title>Encephalitozoon hellem ATCC 50604 Complete Genome.</title>
        <authorList>
            <person name="Mascarenhas dos Santos A.C."/>
            <person name="Julian A.T."/>
            <person name="Pombert J.-F."/>
        </authorList>
    </citation>
    <scope>NUCLEOTIDE SEQUENCE</scope>
    <source>
        <strain evidence="1">ATCC 50604</strain>
    </source>
</reference>
<accession>A0A9Q9CC00</accession>
<dbReference type="AlphaFoldDB" id="A0A9Q9CC00"/>
<gene>
    <name evidence="1" type="ORF">GPU96_04g07880</name>
</gene>
<protein>
    <submittedName>
        <fullName evidence="1">Uncharacterized protein</fullName>
    </submittedName>
</protein>
<organism evidence="1 2">
    <name type="scientific">Encephalitozoon hellem</name>
    <name type="common">Microsporidian parasite</name>
    <dbReference type="NCBI Taxonomy" id="27973"/>
    <lineage>
        <taxon>Eukaryota</taxon>
        <taxon>Fungi</taxon>
        <taxon>Fungi incertae sedis</taxon>
        <taxon>Microsporidia</taxon>
        <taxon>Unikaryonidae</taxon>
        <taxon>Encephalitozoon</taxon>
    </lineage>
</organism>
<sequence length="194" mass="23123">MGLCLEKIEKSISYMDDTYDANFGEWIRNEDNARIVAYNMKKYIDNYKTSDFIVVVKWIVKDWTLKSIIIFSKKMLVEDIKVLSFRRSEEDKEKYNKRVKIISGLIFTWNPVFITEFIVSITRSFGANEKYKLLVNLLEVFEARKLSEILSQLETKIEQKTWNELFKTFNEEAYKKHRPRGKRTASILRAYNLS</sequence>
<dbReference type="Proteomes" id="UP001059546">
    <property type="component" value="Chromosome IV"/>
</dbReference>
<dbReference type="EMBL" id="CP075150">
    <property type="protein sequence ID" value="UTX43053.1"/>
    <property type="molecule type" value="Genomic_DNA"/>
</dbReference>
<proteinExistence type="predicted"/>
<evidence type="ECO:0000313" key="2">
    <source>
        <dbReference type="Proteomes" id="UP001059546"/>
    </source>
</evidence>
<name>A0A9Q9CC00_ENCHE</name>